<reference evidence="4" key="2">
    <citation type="submission" date="2023-06" db="EMBL/GenBank/DDBJ databases">
        <authorList>
            <consortium name="Lawrence Berkeley National Laboratory"/>
            <person name="Haridas S."/>
            <person name="Hensen N."/>
            <person name="Bonometti L."/>
            <person name="Westerberg I."/>
            <person name="Brannstrom I.O."/>
            <person name="Guillou S."/>
            <person name="Cros-Aarteil S."/>
            <person name="Calhoun S."/>
            <person name="Kuo A."/>
            <person name="Mondo S."/>
            <person name="Pangilinan J."/>
            <person name="Riley R."/>
            <person name="Labutti K."/>
            <person name="Andreopoulos B."/>
            <person name="Lipzen A."/>
            <person name="Chen C."/>
            <person name="Yanf M."/>
            <person name="Daum C."/>
            <person name="Ng V."/>
            <person name="Clum A."/>
            <person name="Steindorff A."/>
            <person name="Ohm R."/>
            <person name="Martin F."/>
            <person name="Silar P."/>
            <person name="Natvig D."/>
            <person name="Lalanne C."/>
            <person name="Gautier V."/>
            <person name="Ament-Velasquez S.L."/>
            <person name="Kruys A."/>
            <person name="Hutchinson M.I."/>
            <person name="Powell A.J."/>
            <person name="Barry K."/>
            <person name="Miller A.N."/>
            <person name="Grigoriev I.V."/>
            <person name="Debuchy R."/>
            <person name="Gladieux P."/>
            <person name="Thoren M.H."/>
            <person name="Johannesson H."/>
        </authorList>
    </citation>
    <scope>NUCLEOTIDE SEQUENCE</scope>
    <source>
        <strain evidence="4">CBS 955.72</strain>
    </source>
</reference>
<evidence type="ECO:0008006" key="6">
    <source>
        <dbReference type="Google" id="ProtNLM"/>
    </source>
</evidence>
<keyword evidence="2" id="KW-0521">NADP</keyword>
<dbReference type="SUPFAM" id="SSF51735">
    <property type="entry name" value="NAD(P)-binding Rossmann-fold domains"/>
    <property type="match status" value="1"/>
</dbReference>
<dbReference type="GO" id="GO:0005737">
    <property type="term" value="C:cytoplasm"/>
    <property type="evidence" value="ECO:0007669"/>
    <property type="project" value="TreeGrafter"/>
</dbReference>
<comment type="caution">
    <text evidence="4">The sequence shown here is derived from an EMBL/GenBank/DDBJ whole genome shotgun (WGS) entry which is preliminary data.</text>
</comment>
<dbReference type="Pfam" id="PF00106">
    <property type="entry name" value="adh_short"/>
    <property type="match status" value="1"/>
</dbReference>
<keyword evidence="3" id="KW-0560">Oxidoreductase</keyword>
<comment type="similarity">
    <text evidence="1">Belongs to the short-chain dehydrogenases/reductases (SDR) family.</text>
</comment>
<dbReference type="InterPro" id="IPR036291">
    <property type="entry name" value="NAD(P)-bd_dom_sf"/>
</dbReference>
<reference evidence="4" key="1">
    <citation type="journal article" date="2023" name="Mol. Phylogenet. Evol.">
        <title>Genome-scale phylogeny and comparative genomics of the fungal order Sordariales.</title>
        <authorList>
            <person name="Hensen N."/>
            <person name="Bonometti L."/>
            <person name="Westerberg I."/>
            <person name="Brannstrom I.O."/>
            <person name="Guillou S."/>
            <person name="Cros-Aarteil S."/>
            <person name="Calhoun S."/>
            <person name="Haridas S."/>
            <person name="Kuo A."/>
            <person name="Mondo S."/>
            <person name="Pangilinan J."/>
            <person name="Riley R."/>
            <person name="LaButti K."/>
            <person name="Andreopoulos B."/>
            <person name="Lipzen A."/>
            <person name="Chen C."/>
            <person name="Yan M."/>
            <person name="Daum C."/>
            <person name="Ng V."/>
            <person name="Clum A."/>
            <person name="Steindorff A."/>
            <person name="Ohm R.A."/>
            <person name="Martin F."/>
            <person name="Silar P."/>
            <person name="Natvig D.O."/>
            <person name="Lalanne C."/>
            <person name="Gautier V."/>
            <person name="Ament-Velasquez S.L."/>
            <person name="Kruys A."/>
            <person name="Hutchinson M.I."/>
            <person name="Powell A.J."/>
            <person name="Barry K."/>
            <person name="Miller A.N."/>
            <person name="Grigoriev I.V."/>
            <person name="Debuchy R."/>
            <person name="Gladieux P."/>
            <person name="Hiltunen Thoren M."/>
            <person name="Johannesson H."/>
        </authorList>
    </citation>
    <scope>NUCLEOTIDE SEQUENCE</scope>
    <source>
        <strain evidence="4">CBS 955.72</strain>
    </source>
</reference>
<dbReference type="InterPro" id="IPR002347">
    <property type="entry name" value="SDR_fam"/>
</dbReference>
<evidence type="ECO:0000256" key="3">
    <source>
        <dbReference type="ARBA" id="ARBA00023002"/>
    </source>
</evidence>
<gene>
    <name evidence="4" type="ORF">B0T25DRAFT_569092</name>
</gene>
<protein>
    <recommendedName>
        <fullName evidence="6">NAD(P)-binding protein</fullName>
    </recommendedName>
</protein>
<dbReference type="PANTHER" id="PTHR43544">
    <property type="entry name" value="SHORT-CHAIN DEHYDROGENASE/REDUCTASE"/>
    <property type="match status" value="1"/>
</dbReference>
<evidence type="ECO:0000256" key="2">
    <source>
        <dbReference type="ARBA" id="ARBA00022857"/>
    </source>
</evidence>
<sequence>MATDSTVVFITGAGRGIGKTLVQTYLLRPNHTIIGSVRDKTSPNAQELQGLPTAAGTRLLLHVDVVIANAGGSGSRGDVVPLELVDAKAVTDCFTVNTLGPLLLFQAVRPLLQRSGKSPAWVAITSAVGSVGNMEAFGAHAAHSGNKWLVAFVVHPGLVQTESGNKAAGQWDWRKHRILSSRVLMQFIHLIDSGSREKSSGKFYNAVDGTEIPW</sequence>
<dbReference type="Gene3D" id="3.40.50.720">
    <property type="entry name" value="NAD(P)-binding Rossmann-like Domain"/>
    <property type="match status" value="1"/>
</dbReference>
<dbReference type="GO" id="GO:0016491">
    <property type="term" value="F:oxidoreductase activity"/>
    <property type="evidence" value="ECO:0007669"/>
    <property type="project" value="UniProtKB-KW"/>
</dbReference>
<dbReference type="PRINTS" id="PR00081">
    <property type="entry name" value="GDHRDH"/>
</dbReference>
<evidence type="ECO:0000313" key="4">
    <source>
        <dbReference type="EMBL" id="KAK3353909.1"/>
    </source>
</evidence>
<dbReference type="EMBL" id="JAUIQD010000004">
    <property type="protein sequence ID" value="KAK3353909.1"/>
    <property type="molecule type" value="Genomic_DNA"/>
</dbReference>
<dbReference type="PANTHER" id="PTHR43544:SF7">
    <property type="entry name" value="NADB-LER2"/>
    <property type="match status" value="1"/>
</dbReference>
<organism evidence="4 5">
    <name type="scientific">Lasiosphaeria hispida</name>
    <dbReference type="NCBI Taxonomy" id="260671"/>
    <lineage>
        <taxon>Eukaryota</taxon>
        <taxon>Fungi</taxon>
        <taxon>Dikarya</taxon>
        <taxon>Ascomycota</taxon>
        <taxon>Pezizomycotina</taxon>
        <taxon>Sordariomycetes</taxon>
        <taxon>Sordariomycetidae</taxon>
        <taxon>Sordariales</taxon>
        <taxon>Lasiosphaeriaceae</taxon>
        <taxon>Lasiosphaeria</taxon>
    </lineage>
</organism>
<dbReference type="Proteomes" id="UP001275084">
    <property type="component" value="Unassembled WGS sequence"/>
</dbReference>
<evidence type="ECO:0000313" key="5">
    <source>
        <dbReference type="Proteomes" id="UP001275084"/>
    </source>
</evidence>
<accession>A0AAJ0HJT9</accession>
<proteinExistence type="inferred from homology"/>
<dbReference type="AlphaFoldDB" id="A0AAJ0HJT9"/>
<evidence type="ECO:0000256" key="1">
    <source>
        <dbReference type="ARBA" id="ARBA00006484"/>
    </source>
</evidence>
<dbReference type="InterPro" id="IPR051468">
    <property type="entry name" value="Fungal_SecMetab_SDRs"/>
</dbReference>
<name>A0AAJ0HJT9_9PEZI</name>
<keyword evidence="5" id="KW-1185">Reference proteome</keyword>